<dbReference type="Proteomes" id="UP001224433">
    <property type="component" value="Chromosome"/>
</dbReference>
<keyword evidence="1" id="KW-0812">Transmembrane</keyword>
<evidence type="ECO:0000313" key="2">
    <source>
        <dbReference type="EMBL" id="WLQ68668.1"/>
    </source>
</evidence>
<keyword evidence="1" id="KW-1133">Transmembrane helix</keyword>
<name>A0ABY9JPW8_9ACTN</name>
<sequence>MGHGDRDRAVQGTIKFGPICSGISYRARSWGRSVLGLVVHGRDGGLQSVRADAAERHCPADQDDPLARARRSHLLRSCSAGGTTPSEVPVRAPDPAPDTAEGLNMVGMVVIAMLLLALAIVIALGVVGIHALLLGRVPGRSLRYRVRRPRIWGAGVILVALTWSLDSLSVCAVGIGLMAIGYVPEEKP</sequence>
<evidence type="ECO:0000313" key="3">
    <source>
        <dbReference type="Proteomes" id="UP001224433"/>
    </source>
</evidence>
<feature type="transmembrane region" description="Helical" evidence="1">
    <location>
        <begin position="155"/>
        <end position="183"/>
    </location>
</feature>
<keyword evidence="1" id="KW-0472">Membrane</keyword>
<accession>A0ABY9JPW8</accession>
<feature type="transmembrane region" description="Helical" evidence="1">
    <location>
        <begin position="105"/>
        <end position="134"/>
    </location>
</feature>
<dbReference type="RefSeq" id="WP_147964214.1">
    <property type="nucleotide sequence ID" value="NZ_CP120983.1"/>
</dbReference>
<gene>
    <name evidence="2" type="ORF">P8A20_36250</name>
</gene>
<evidence type="ECO:0000256" key="1">
    <source>
        <dbReference type="SAM" id="Phobius"/>
    </source>
</evidence>
<proteinExistence type="predicted"/>
<keyword evidence="3" id="KW-1185">Reference proteome</keyword>
<protein>
    <submittedName>
        <fullName evidence="2">Uncharacterized protein</fullName>
    </submittedName>
</protein>
<dbReference type="EMBL" id="CP120983">
    <property type="protein sequence ID" value="WLQ68668.1"/>
    <property type="molecule type" value="Genomic_DNA"/>
</dbReference>
<reference evidence="2 3" key="1">
    <citation type="submission" date="2023-03" db="EMBL/GenBank/DDBJ databases">
        <title>Isolation and description of six Streptomyces strains from soil environments, able to metabolize different microbial glucans.</title>
        <authorList>
            <person name="Widen T."/>
            <person name="Larsbrink J."/>
        </authorList>
    </citation>
    <scope>NUCLEOTIDE SEQUENCE [LARGE SCALE GENOMIC DNA]</scope>
    <source>
        <strain evidence="2 3">Alt3</strain>
    </source>
</reference>
<organism evidence="2 3">
    <name type="scientific">Streptomyces glycanivorans</name>
    <dbReference type="NCBI Taxonomy" id="3033808"/>
    <lineage>
        <taxon>Bacteria</taxon>
        <taxon>Bacillati</taxon>
        <taxon>Actinomycetota</taxon>
        <taxon>Actinomycetes</taxon>
        <taxon>Kitasatosporales</taxon>
        <taxon>Streptomycetaceae</taxon>
        <taxon>Streptomyces</taxon>
    </lineage>
</organism>